<organism evidence="4 5">
    <name type="scientific">Roseovarius aquimarinus</name>
    <dbReference type="NCBI Taxonomy" id="1229156"/>
    <lineage>
        <taxon>Bacteria</taxon>
        <taxon>Pseudomonadati</taxon>
        <taxon>Pseudomonadota</taxon>
        <taxon>Alphaproteobacteria</taxon>
        <taxon>Rhodobacterales</taxon>
        <taxon>Roseobacteraceae</taxon>
        <taxon>Roseovarius</taxon>
    </lineage>
</organism>
<comment type="caution">
    <text evidence="4">The sequence shown here is derived from an EMBL/GenBank/DDBJ whole genome shotgun (WGS) entry which is preliminary data.</text>
</comment>
<protein>
    <submittedName>
        <fullName evidence="4">Pyrroloquinoline quinone biosynthesis peptide chaperone PqqD</fullName>
    </submittedName>
</protein>
<comment type="pathway">
    <text evidence="1">Cofactor biosynthesis; pyrroloquinoline quinone biosynthesis.</text>
</comment>
<name>A0ABW7I5E1_9RHOB</name>
<proteinExistence type="predicted"/>
<dbReference type="NCBIfam" id="TIGR03859">
    <property type="entry name" value="PQQ_PqqD"/>
    <property type="match status" value="1"/>
</dbReference>
<dbReference type="InterPro" id="IPR022479">
    <property type="entry name" value="PqqD_bac"/>
</dbReference>
<evidence type="ECO:0000256" key="1">
    <source>
        <dbReference type="ARBA" id="ARBA00004886"/>
    </source>
</evidence>
<dbReference type="Gene3D" id="1.10.10.1150">
    <property type="entry name" value="Coenzyme PQQ synthesis protein D (PqqD)"/>
    <property type="match status" value="1"/>
</dbReference>
<accession>A0ABW7I5E1</accession>
<evidence type="ECO:0000256" key="3">
    <source>
        <dbReference type="ARBA" id="ARBA00022905"/>
    </source>
</evidence>
<dbReference type="Pfam" id="PF05402">
    <property type="entry name" value="PqqD"/>
    <property type="match status" value="1"/>
</dbReference>
<comment type="subunit">
    <text evidence="2">Monomer. Interacts with PqqE.</text>
</comment>
<sequence length="98" mass="10584">MTEGAAQIAGDAVPCLPRGVRLHEDRVRGKTVLLAPERVLDLDPVGLAILGQIDGQRNMRAIIDSLAELYDAPAERIAGDVQDYIGGLLDRRILEISP</sequence>
<reference evidence="4 5" key="1">
    <citation type="submission" date="2024-10" db="EMBL/GenBank/DDBJ databases">
        <authorList>
            <person name="Yang X.-N."/>
        </authorList>
    </citation>
    <scope>NUCLEOTIDE SEQUENCE [LARGE SCALE GENOMIC DNA]</scope>
    <source>
        <strain evidence="4 5">CAU 1059</strain>
    </source>
</reference>
<gene>
    <name evidence="4" type="primary">pqqD</name>
    <name evidence="4" type="ORF">ACGRVM_05765</name>
</gene>
<dbReference type="EMBL" id="JBIHMM010000001">
    <property type="protein sequence ID" value="MFH0253388.1"/>
    <property type="molecule type" value="Genomic_DNA"/>
</dbReference>
<dbReference type="InterPro" id="IPR041881">
    <property type="entry name" value="PqqD_sf"/>
</dbReference>
<evidence type="ECO:0000313" key="5">
    <source>
        <dbReference type="Proteomes" id="UP001607157"/>
    </source>
</evidence>
<dbReference type="InterPro" id="IPR008792">
    <property type="entry name" value="PQQD"/>
</dbReference>
<dbReference type="Proteomes" id="UP001607157">
    <property type="component" value="Unassembled WGS sequence"/>
</dbReference>
<keyword evidence="5" id="KW-1185">Reference proteome</keyword>
<evidence type="ECO:0000313" key="4">
    <source>
        <dbReference type="EMBL" id="MFH0253388.1"/>
    </source>
</evidence>
<evidence type="ECO:0000256" key="2">
    <source>
        <dbReference type="ARBA" id="ARBA00011741"/>
    </source>
</evidence>
<keyword evidence="3" id="KW-0884">PQQ biosynthesis</keyword>
<dbReference type="RefSeq" id="WP_377167726.1">
    <property type="nucleotide sequence ID" value="NZ_JBHTJC010000001.1"/>
</dbReference>